<proteinExistence type="predicted"/>
<dbReference type="Proteomes" id="UP000281553">
    <property type="component" value="Unassembled WGS sequence"/>
</dbReference>
<keyword evidence="2" id="KW-1185">Reference proteome</keyword>
<accession>A0A3P7MD58</accession>
<evidence type="ECO:0000313" key="2">
    <source>
        <dbReference type="Proteomes" id="UP000281553"/>
    </source>
</evidence>
<reference evidence="1 2" key="1">
    <citation type="submission" date="2018-11" db="EMBL/GenBank/DDBJ databases">
        <authorList>
            <consortium name="Pathogen Informatics"/>
        </authorList>
    </citation>
    <scope>NUCLEOTIDE SEQUENCE [LARGE SCALE GENOMIC DNA]</scope>
</reference>
<evidence type="ECO:0000313" key="1">
    <source>
        <dbReference type="EMBL" id="VDN21463.1"/>
    </source>
</evidence>
<gene>
    <name evidence="1" type="ORF">DILT_LOCUS13839</name>
</gene>
<dbReference type="AlphaFoldDB" id="A0A3P7MD58"/>
<protein>
    <submittedName>
        <fullName evidence="1">Uncharacterized protein</fullName>
    </submittedName>
</protein>
<dbReference type="EMBL" id="UYRU01071805">
    <property type="protein sequence ID" value="VDN21463.1"/>
    <property type="molecule type" value="Genomic_DNA"/>
</dbReference>
<organism evidence="1 2">
    <name type="scientific">Dibothriocephalus latus</name>
    <name type="common">Fish tapeworm</name>
    <name type="synonym">Diphyllobothrium latum</name>
    <dbReference type="NCBI Taxonomy" id="60516"/>
    <lineage>
        <taxon>Eukaryota</taxon>
        <taxon>Metazoa</taxon>
        <taxon>Spiralia</taxon>
        <taxon>Lophotrochozoa</taxon>
        <taxon>Platyhelminthes</taxon>
        <taxon>Cestoda</taxon>
        <taxon>Eucestoda</taxon>
        <taxon>Diphyllobothriidea</taxon>
        <taxon>Diphyllobothriidae</taxon>
        <taxon>Dibothriocephalus</taxon>
    </lineage>
</organism>
<name>A0A3P7MD58_DIBLA</name>
<sequence>MICYKTDTTHRKPLPQGPILWAIAVAPTAVPRTRFLLILLLLHLLVLPLFRIRLFLLLLLFLLNLLLILLFIIISTIFVVVSVISILLFLNTQVFRLIVRENPTSDSLSHEMSADILKYVLDSSISMVVLSCSLIPR</sequence>